<dbReference type="Proteomes" id="UP001239111">
    <property type="component" value="Chromosome 3"/>
</dbReference>
<organism evidence="1 2">
    <name type="scientific">Eretmocerus hayati</name>
    <dbReference type="NCBI Taxonomy" id="131215"/>
    <lineage>
        <taxon>Eukaryota</taxon>
        <taxon>Metazoa</taxon>
        <taxon>Ecdysozoa</taxon>
        <taxon>Arthropoda</taxon>
        <taxon>Hexapoda</taxon>
        <taxon>Insecta</taxon>
        <taxon>Pterygota</taxon>
        <taxon>Neoptera</taxon>
        <taxon>Endopterygota</taxon>
        <taxon>Hymenoptera</taxon>
        <taxon>Apocrita</taxon>
        <taxon>Proctotrupomorpha</taxon>
        <taxon>Chalcidoidea</taxon>
        <taxon>Aphelinidae</taxon>
        <taxon>Aphelininae</taxon>
        <taxon>Eretmocerus</taxon>
    </lineage>
</organism>
<dbReference type="EMBL" id="CM056743">
    <property type="protein sequence ID" value="KAJ8669989.1"/>
    <property type="molecule type" value="Genomic_DNA"/>
</dbReference>
<keyword evidence="2" id="KW-1185">Reference proteome</keyword>
<reference evidence="1" key="1">
    <citation type="submission" date="2023-04" db="EMBL/GenBank/DDBJ databases">
        <title>A chromosome-level genome assembly of the parasitoid wasp Eretmocerus hayati.</title>
        <authorList>
            <person name="Zhong Y."/>
            <person name="Liu S."/>
            <person name="Liu Y."/>
        </authorList>
    </citation>
    <scope>NUCLEOTIDE SEQUENCE</scope>
    <source>
        <strain evidence="1">ZJU_SS_LIU_2023</strain>
    </source>
</reference>
<evidence type="ECO:0000313" key="1">
    <source>
        <dbReference type="EMBL" id="KAJ8669989.1"/>
    </source>
</evidence>
<accession>A0ACC2NFX2</accession>
<comment type="caution">
    <text evidence="1">The sequence shown here is derived from an EMBL/GenBank/DDBJ whole genome shotgun (WGS) entry which is preliminary data.</text>
</comment>
<protein>
    <submittedName>
        <fullName evidence="1">Uncharacterized protein</fullName>
    </submittedName>
</protein>
<name>A0ACC2NFX2_9HYME</name>
<proteinExistence type="predicted"/>
<evidence type="ECO:0000313" key="2">
    <source>
        <dbReference type="Proteomes" id="UP001239111"/>
    </source>
</evidence>
<gene>
    <name evidence="1" type="ORF">QAD02_001248</name>
</gene>
<sequence>MASNMSLAEERNRSALTTEATENMQPSLFGGKNRMALTTETSESTEESRVSNNGPSILSYASVTGQEQLPTREQAIVLKSMEGLTVQDYAMSIGNIIEPVNITDISRISQGRVCLYLKSKEIAEHLIENVKTVCVANHTLEIRSLVTRAKRILISNVEPIVPNDLITKELCSKGVRLTTNITHVEAAMSDPNFAHIKSFRRQVYVDPEDVQKIPKSMRVKCGGYSSWIYFSAEQITCFICNQEGHLARYCQNAGTSTITPDDVNNTQRTVDPISRDMSNIDQVNSSNTQNLIVENSQATADTSSADEKFDQVPPAATDGRQDHVLKHSEVNLMPPPVSKRALSKSNSQTSVISGSSKRSTKEKNTVKRARTAVSTSTLEEMQSLMQPAYTHLIENQSRYPVNAENLTAFLHEVKNGKSVITSARKYTEDLTALNDMLGEVYRLISSSGLRRRITRIKKRLSNADVSDYVTSDDQSSTGDIEDMSDTDMNAE</sequence>